<evidence type="ECO:0000256" key="5">
    <source>
        <dbReference type="ARBA" id="ARBA00022989"/>
    </source>
</evidence>
<organism evidence="9 10">
    <name type="scientific">Bradyrhizobium cytisi</name>
    <dbReference type="NCBI Taxonomy" id="515489"/>
    <lineage>
        <taxon>Bacteria</taxon>
        <taxon>Pseudomonadati</taxon>
        <taxon>Pseudomonadota</taxon>
        <taxon>Alphaproteobacteria</taxon>
        <taxon>Hyphomicrobiales</taxon>
        <taxon>Nitrobacteraceae</taxon>
        <taxon>Bradyrhizobium</taxon>
    </lineage>
</organism>
<feature type="transmembrane region" description="Helical" evidence="8">
    <location>
        <begin position="368"/>
        <end position="386"/>
    </location>
</feature>
<keyword evidence="2" id="KW-1003">Cell membrane</keyword>
<feature type="transmembrane region" description="Helical" evidence="8">
    <location>
        <begin position="314"/>
        <end position="331"/>
    </location>
</feature>
<feature type="transmembrane region" description="Helical" evidence="8">
    <location>
        <begin position="343"/>
        <end position="362"/>
    </location>
</feature>
<feature type="transmembrane region" description="Helical" evidence="8">
    <location>
        <begin position="197"/>
        <end position="224"/>
    </location>
</feature>
<feature type="transmembrane region" description="Helical" evidence="8">
    <location>
        <begin position="112"/>
        <end position="132"/>
    </location>
</feature>
<gene>
    <name evidence="9" type="ORF">FXB38_27085</name>
</gene>
<evidence type="ECO:0000256" key="6">
    <source>
        <dbReference type="ARBA" id="ARBA00023136"/>
    </source>
</evidence>
<evidence type="ECO:0000256" key="8">
    <source>
        <dbReference type="SAM" id="Phobius"/>
    </source>
</evidence>
<reference evidence="9 10" key="1">
    <citation type="submission" date="2019-08" db="EMBL/GenBank/DDBJ databases">
        <title>Bradyrhizobium hipponensis sp. nov., a rhizobium isolated from a Lupinus angustifolius root nodule in Tunisia.</title>
        <authorList>
            <person name="Off K."/>
            <person name="Rejili M."/>
            <person name="Mars M."/>
            <person name="Brachmann A."/>
            <person name="Marin M."/>
        </authorList>
    </citation>
    <scope>NUCLEOTIDE SEQUENCE [LARGE SCALE GENOMIC DNA]</scope>
    <source>
        <strain evidence="9 10">CTAW11</strain>
    </source>
</reference>
<feature type="transmembrane region" description="Helical" evidence="8">
    <location>
        <begin position="398"/>
        <end position="415"/>
    </location>
</feature>
<comment type="subcellular location">
    <subcellularLocation>
        <location evidence="1">Cell membrane</location>
        <topology evidence="1">Multi-pass membrane protein</topology>
    </subcellularLocation>
</comment>
<evidence type="ECO:0000256" key="4">
    <source>
        <dbReference type="ARBA" id="ARBA00022692"/>
    </source>
</evidence>
<keyword evidence="6 8" id="KW-0472">Membrane</keyword>
<dbReference type="GO" id="GO:0005886">
    <property type="term" value="C:plasma membrane"/>
    <property type="evidence" value="ECO:0007669"/>
    <property type="project" value="UniProtKB-SubCell"/>
</dbReference>
<keyword evidence="4 8" id="KW-0812">Transmembrane</keyword>
<evidence type="ECO:0000256" key="7">
    <source>
        <dbReference type="ARBA" id="ARBA00024033"/>
    </source>
</evidence>
<feature type="transmembrane region" description="Helical" evidence="8">
    <location>
        <begin position="230"/>
        <end position="254"/>
    </location>
</feature>
<dbReference type="GO" id="GO:0016758">
    <property type="term" value="F:hexosyltransferase activity"/>
    <property type="evidence" value="ECO:0007669"/>
    <property type="project" value="InterPro"/>
</dbReference>
<feature type="transmembrane region" description="Helical" evidence="8">
    <location>
        <begin position="139"/>
        <end position="159"/>
    </location>
</feature>
<dbReference type="Proteomes" id="UP000324853">
    <property type="component" value="Unassembled WGS sequence"/>
</dbReference>
<dbReference type="OrthoDB" id="1814621at2"/>
<keyword evidence="10" id="KW-1185">Reference proteome</keyword>
<evidence type="ECO:0000313" key="10">
    <source>
        <dbReference type="Proteomes" id="UP000324853"/>
    </source>
</evidence>
<accession>A0A5S4WCS1</accession>
<sequence length="546" mass="59074">MLQRTTTAADLPEAMSMPAAGGLLRSSMANLRGKALVPLAVVVCSMLAGAIYTFAMGEDVNWDWQNYHEYNVWAVLNGRYGVDAVPPGFQTYFNPIVYFPVYYLRHYLPSPYGLMIIGAIHGLNLALIWLFARLVLGRTATFAAIAAAVAIAASGPMTLSEVGTSFSDVLLALPVIGGFLLILVADRRPAVRYLLAGLLIGAAVGLKLTNVVYAIGAAAALLAAARPLRATILLGLGGIVGAALTGGEWCLIAWRDTGNPIFPLFNAVFQSGEVAAVNLMDAQFMPHSVSDALAYPFYWLIGDHRGAEHPFRDARFAVVAVLLVLGLFVRMRRDSAILTRRDVQLVVLFTVSYLAWLGLFSIQRYAVVLELLCGPIIVLLLARLATRARPAWPATSSAPLNALMLTVAAGIALWSQPADWWHRPWSEIYRPKIAGELDQPATYFILGKPLAYIAPQLPPQSRFYLLADIGVPIVPGGIFDQRIRAGLKAPLPGGLRELHMRGEPDRSALLDRYALAIDASRPCVAIEGARPGTILESCPLIERASR</sequence>
<dbReference type="InterPro" id="IPR018584">
    <property type="entry name" value="GT87"/>
</dbReference>
<proteinExistence type="inferred from homology"/>
<keyword evidence="3" id="KW-0808">Transferase</keyword>
<keyword evidence="5 8" id="KW-1133">Transmembrane helix</keyword>
<dbReference type="AlphaFoldDB" id="A0A5S4WCS1"/>
<evidence type="ECO:0000256" key="1">
    <source>
        <dbReference type="ARBA" id="ARBA00004651"/>
    </source>
</evidence>
<evidence type="ECO:0000256" key="2">
    <source>
        <dbReference type="ARBA" id="ARBA00022475"/>
    </source>
</evidence>
<comment type="similarity">
    <text evidence="7">Belongs to the glycosyltransferase 87 family.</text>
</comment>
<dbReference type="EMBL" id="VSSR01000045">
    <property type="protein sequence ID" value="TYL79398.1"/>
    <property type="molecule type" value="Genomic_DNA"/>
</dbReference>
<protein>
    <submittedName>
        <fullName evidence="9">DUF2029 domain-containing protein</fullName>
    </submittedName>
</protein>
<comment type="caution">
    <text evidence="9">The sequence shown here is derived from an EMBL/GenBank/DDBJ whole genome shotgun (WGS) entry which is preliminary data.</text>
</comment>
<evidence type="ECO:0000256" key="3">
    <source>
        <dbReference type="ARBA" id="ARBA00022679"/>
    </source>
</evidence>
<evidence type="ECO:0000313" key="9">
    <source>
        <dbReference type="EMBL" id="TYL79398.1"/>
    </source>
</evidence>
<feature type="transmembrane region" description="Helical" evidence="8">
    <location>
        <begin position="35"/>
        <end position="55"/>
    </location>
</feature>
<name>A0A5S4WCS1_9BRAD</name>
<feature type="transmembrane region" description="Helical" evidence="8">
    <location>
        <begin position="165"/>
        <end position="185"/>
    </location>
</feature>
<dbReference type="Pfam" id="PF09594">
    <property type="entry name" value="GT87"/>
    <property type="match status" value="1"/>
</dbReference>